<dbReference type="SUPFAM" id="SSF51735">
    <property type="entry name" value="NAD(P)-binding Rossmann-fold domains"/>
    <property type="match status" value="1"/>
</dbReference>
<dbReference type="Proteomes" id="UP000663193">
    <property type="component" value="Chromosome 7"/>
</dbReference>
<sequence>MAQPQRILVVGGASGIGAALIISIIRTSTAQVFCFDKDIDYSSSGPLGTLLSFPNRMYGHEGDVTIPDEREHAIATCIRPDVLGGIDTVVYCAGILTPIQRIENLDMESVEMTYSVNVFGAMAMAQLALPHLRAARIARPLNAGFGKMIFLTSACDQDVTYHGWSPYCSSKAALTRFISCFAHEESGISVQGVYPKLTNTKMPENVVKGKYRGIMADHEVERFKTWGKMGEEMIEPPEWCGEAVAKLVLGLFEGGKSGETMFYDEHVPKKIKGT</sequence>
<keyword evidence="4" id="KW-0472">Membrane</keyword>
<dbReference type="OrthoDB" id="153074at2759"/>
<keyword evidence="4" id="KW-1133">Transmembrane helix</keyword>
<keyword evidence="6" id="KW-1185">Reference proteome</keyword>
<dbReference type="GO" id="GO:0016616">
    <property type="term" value="F:oxidoreductase activity, acting on the CH-OH group of donors, NAD or NADP as acceptor"/>
    <property type="evidence" value="ECO:0007669"/>
    <property type="project" value="UniProtKB-ARBA"/>
</dbReference>
<dbReference type="PRINTS" id="PR00081">
    <property type="entry name" value="GDHRDH"/>
</dbReference>
<organism evidence="5 6">
    <name type="scientific">Phaeosphaeria nodorum (strain SN15 / ATCC MYA-4574 / FGSC 10173)</name>
    <name type="common">Glume blotch fungus</name>
    <name type="synonym">Parastagonospora nodorum</name>
    <dbReference type="NCBI Taxonomy" id="321614"/>
    <lineage>
        <taxon>Eukaryota</taxon>
        <taxon>Fungi</taxon>
        <taxon>Dikarya</taxon>
        <taxon>Ascomycota</taxon>
        <taxon>Pezizomycotina</taxon>
        <taxon>Dothideomycetes</taxon>
        <taxon>Pleosporomycetidae</taxon>
        <taxon>Pleosporales</taxon>
        <taxon>Pleosporineae</taxon>
        <taxon>Phaeosphaeriaceae</taxon>
        <taxon>Parastagonospora</taxon>
    </lineage>
</organism>
<comment type="similarity">
    <text evidence="1">Belongs to the short-chain dehydrogenases/reductases (SDR) family.</text>
</comment>
<keyword evidence="4" id="KW-0812">Transmembrane</keyword>
<feature type="transmembrane region" description="Helical" evidence="4">
    <location>
        <begin position="7"/>
        <end position="25"/>
    </location>
</feature>
<keyword evidence="2" id="KW-0521">NADP</keyword>
<accession>A0A7U2F764</accession>
<evidence type="ECO:0000256" key="3">
    <source>
        <dbReference type="ARBA" id="ARBA00023002"/>
    </source>
</evidence>
<dbReference type="Pfam" id="PF00106">
    <property type="entry name" value="adh_short"/>
    <property type="match status" value="1"/>
</dbReference>
<reference evidence="6" key="1">
    <citation type="journal article" date="2021" name="BMC Genomics">
        <title>Chromosome-level genome assembly and manually-curated proteome of model necrotroph Parastagonospora nodorum Sn15 reveals a genome-wide trove of candidate effector homologs, and redundancy of virulence-related functions within an accessory chromosome.</title>
        <authorList>
            <person name="Bertazzoni S."/>
            <person name="Jones D.A.B."/>
            <person name="Phan H.T."/>
            <person name="Tan K.-C."/>
            <person name="Hane J.K."/>
        </authorList>
    </citation>
    <scope>NUCLEOTIDE SEQUENCE [LARGE SCALE GENOMIC DNA]</scope>
    <source>
        <strain evidence="6">SN15 / ATCC MYA-4574 / FGSC 10173)</strain>
    </source>
</reference>
<dbReference type="CDD" id="cd05233">
    <property type="entry name" value="SDR_c"/>
    <property type="match status" value="1"/>
</dbReference>
<dbReference type="PANTHER" id="PTHR43008">
    <property type="entry name" value="BENZIL REDUCTASE"/>
    <property type="match status" value="1"/>
</dbReference>
<gene>
    <name evidence="5" type="ORF">JI435_085040</name>
</gene>
<dbReference type="InterPro" id="IPR020904">
    <property type="entry name" value="Sc_DH/Rdtase_CS"/>
</dbReference>
<dbReference type="EMBL" id="CP069029">
    <property type="protein sequence ID" value="QRC97729.1"/>
    <property type="molecule type" value="Genomic_DNA"/>
</dbReference>
<dbReference type="InterPro" id="IPR036291">
    <property type="entry name" value="NAD(P)-bd_dom_sf"/>
</dbReference>
<evidence type="ECO:0000256" key="1">
    <source>
        <dbReference type="ARBA" id="ARBA00006484"/>
    </source>
</evidence>
<evidence type="ECO:0000256" key="4">
    <source>
        <dbReference type="SAM" id="Phobius"/>
    </source>
</evidence>
<evidence type="ECO:0000313" key="6">
    <source>
        <dbReference type="Proteomes" id="UP000663193"/>
    </source>
</evidence>
<protein>
    <recommendedName>
        <fullName evidence="7">NAD(P)-binding protein</fullName>
    </recommendedName>
</protein>
<dbReference type="Gene3D" id="3.40.50.720">
    <property type="entry name" value="NAD(P)-binding Rossmann-like Domain"/>
    <property type="match status" value="1"/>
</dbReference>
<dbReference type="AlphaFoldDB" id="A0A7U2F764"/>
<evidence type="ECO:0000256" key="2">
    <source>
        <dbReference type="ARBA" id="ARBA00022857"/>
    </source>
</evidence>
<proteinExistence type="inferred from homology"/>
<dbReference type="PROSITE" id="PS00061">
    <property type="entry name" value="ADH_SHORT"/>
    <property type="match status" value="1"/>
</dbReference>
<evidence type="ECO:0000313" key="5">
    <source>
        <dbReference type="EMBL" id="QRC97729.1"/>
    </source>
</evidence>
<dbReference type="VEuPathDB" id="FungiDB:JI435_085040"/>
<dbReference type="InterPro" id="IPR002347">
    <property type="entry name" value="SDR_fam"/>
</dbReference>
<name>A0A7U2F764_PHANO</name>
<dbReference type="PANTHER" id="PTHR43008:SF8">
    <property type="entry name" value="BENZIL REDUCTASE ((S)-BENZOIN FORMING) IRC24"/>
    <property type="match status" value="1"/>
</dbReference>
<evidence type="ECO:0008006" key="7">
    <source>
        <dbReference type="Google" id="ProtNLM"/>
    </source>
</evidence>
<keyword evidence="3" id="KW-0560">Oxidoreductase</keyword>